<evidence type="ECO:0000313" key="2">
    <source>
        <dbReference type="EMBL" id="EGG05729.1"/>
    </source>
</evidence>
<evidence type="ECO:0000313" key="3">
    <source>
        <dbReference type="Proteomes" id="UP000001072"/>
    </source>
</evidence>
<keyword evidence="3" id="KW-1185">Reference proteome</keyword>
<dbReference type="KEGG" id="mlr:MELLADRAFT_107328"/>
<dbReference type="GeneID" id="18923140"/>
<feature type="region of interest" description="Disordered" evidence="1">
    <location>
        <begin position="13"/>
        <end position="43"/>
    </location>
</feature>
<accession>F4RPE8</accession>
<name>F4RPE8_MELLP</name>
<dbReference type="InParanoid" id="F4RPE8"/>
<dbReference type="RefSeq" id="XP_007411218.1">
    <property type="nucleotide sequence ID" value="XM_007411156.1"/>
</dbReference>
<reference evidence="3" key="1">
    <citation type="journal article" date="2011" name="Proc. Natl. Acad. Sci. U.S.A.">
        <title>Obligate biotrophy features unraveled by the genomic analysis of rust fungi.</title>
        <authorList>
            <person name="Duplessis S."/>
            <person name="Cuomo C.A."/>
            <person name="Lin Y.-C."/>
            <person name="Aerts A."/>
            <person name="Tisserant E."/>
            <person name="Veneault-Fourrey C."/>
            <person name="Joly D.L."/>
            <person name="Hacquard S."/>
            <person name="Amselem J."/>
            <person name="Cantarel B.L."/>
            <person name="Chiu R."/>
            <person name="Coutinho P.M."/>
            <person name="Feau N."/>
            <person name="Field M."/>
            <person name="Frey P."/>
            <person name="Gelhaye E."/>
            <person name="Goldberg J."/>
            <person name="Grabherr M.G."/>
            <person name="Kodira C.D."/>
            <person name="Kohler A."/>
            <person name="Kuees U."/>
            <person name="Lindquist E.A."/>
            <person name="Lucas S.M."/>
            <person name="Mago R."/>
            <person name="Mauceli E."/>
            <person name="Morin E."/>
            <person name="Murat C."/>
            <person name="Pangilinan J.L."/>
            <person name="Park R."/>
            <person name="Pearson M."/>
            <person name="Quesneville H."/>
            <person name="Rouhier N."/>
            <person name="Sakthikumar S."/>
            <person name="Salamov A.A."/>
            <person name="Schmutz J."/>
            <person name="Selles B."/>
            <person name="Shapiro H."/>
            <person name="Tanguay P."/>
            <person name="Tuskan G.A."/>
            <person name="Henrissat B."/>
            <person name="Van de Peer Y."/>
            <person name="Rouze P."/>
            <person name="Ellis J.G."/>
            <person name="Dodds P.N."/>
            <person name="Schein J.E."/>
            <person name="Zhong S."/>
            <person name="Hamelin R.C."/>
            <person name="Grigoriev I.V."/>
            <person name="Szabo L.J."/>
            <person name="Martin F."/>
        </authorList>
    </citation>
    <scope>NUCLEOTIDE SEQUENCE [LARGE SCALE GENOMIC DNA]</scope>
    <source>
        <strain evidence="3">98AG31 / pathotype 3-4-7</strain>
    </source>
</reference>
<gene>
    <name evidence="2" type="ORF">MELLADRAFT_107328</name>
</gene>
<protein>
    <submittedName>
        <fullName evidence="2">Uncharacterized protein</fullName>
    </submittedName>
</protein>
<dbReference type="Proteomes" id="UP000001072">
    <property type="component" value="Unassembled WGS sequence"/>
</dbReference>
<dbReference type="EMBL" id="GL883112">
    <property type="protein sequence ID" value="EGG05729.1"/>
    <property type="molecule type" value="Genomic_DNA"/>
</dbReference>
<organism evidence="3">
    <name type="scientific">Melampsora larici-populina (strain 98AG31 / pathotype 3-4-7)</name>
    <name type="common">Poplar leaf rust fungus</name>
    <dbReference type="NCBI Taxonomy" id="747676"/>
    <lineage>
        <taxon>Eukaryota</taxon>
        <taxon>Fungi</taxon>
        <taxon>Dikarya</taxon>
        <taxon>Basidiomycota</taxon>
        <taxon>Pucciniomycotina</taxon>
        <taxon>Pucciniomycetes</taxon>
        <taxon>Pucciniales</taxon>
        <taxon>Melampsoraceae</taxon>
        <taxon>Melampsora</taxon>
    </lineage>
</organism>
<dbReference type="AlphaFoldDB" id="F4RPE8"/>
<proteinExistence type="predicted"/>
<evidence type="ECO:0000256" key="1">
    <source>
        <dbReference type="SAM" id="MobiDB-lite"/>
    </source>
</evidence>
<dbReference type="VEuPathDB" id="FungiDB:MELLADRAFT_107328"/>
<dbReference type="HOGENOM" id="CLU_787725_0_0_1"/>
<sequence length="327" mass="36510">MSLNQEQGWMNSLFEDPPLIHDGPDAPARQAGDNLLPKPGSPARVKFDKTHEVKINVEFKIAFEDEPDEPQVRIGGLTKSKPKKTFTLINSNNLPNGKGKFVRACLIGKSLNDFKVLCGNVIGDMREGMNKVILTGEMAKELIWKVKVGKVSFTLSSYTEWQDFVGTIDRSKNKIGDLTISTPSDAQKKRELAAVSATDRLLNKKSLTPLEIKIDGTATLEMPPDSRAYREPNQLLHKRLQPQVKVISAYFQLKKPPRTTTHTLFDFICFLAGSGVHAHIDPLLQNSNIIDMTGLGCEGDFEEDLEGDFQDDFEDRTFTSDDIEIMS</sequence>